<reference evidence="6 7" key="1">
    <citation type="submission" date="2017-03" db="EMBL/GenBank/DDBJ databases">
        <authorList>
            <person name="Afonso C.L."/>
            <person name="Miller P.J."/>
            <person name="Scott M.A."/>
            <person name="Spackman E."/>
            <person name="Goraichik I."/>
            <person name="Dimitrov K.M."/>
            <person name="Suarez D.L."/>
            <person name="Swayne D.E."/>
        </authorList>
    </citation>
    <scope>NUCLEOTIDE SEQUENCE [LARGE SCALE GENOMIC DNA]</scope>
    <source>
        <strain evidence="6 7">CECT 8367</strain>
    </source>
</reference>
<dbReference type="InterPro" id="IPR036693">
    <property type="entry name" value="TF_LuxR_autoind-bd_dom_sf"/>
</dbReference>
<gene>
    <name evidence="6" type="primary">sdiA_1</name>
    <name evidence="5" type="ORF">CLV79_10717</name>
    <name evidence="6" type="ORF">LOS8367_02723</name>
</gene>
<evidence type="ECO:0000256" key="2">
    <source>
        <dbReference type="ARBA" id="ARBA00023125"/>
    </source>
</evidence>
<evidence type="ECO:0000256" key="1">
    <source>
        <dbReference type="ARBA" id="ARBA00023015"/>
    </source>
</evidence>
<dbReference type="OrthoDB" id="7826109at2"/>
<protein>
    <submittedName>
        <fullName evidence="5">LuxR family transcriptional regulator</fullName>
    </submittedName>
    <submittedName>
        <fullName evidence="6">Regulatory protein SdiA</fullName>
    </submittedName>
</protein>
<evidence type="ECO:0000313" key="5">
    <source>
        <dbReference type="EMBL" id="PSK85787.1"/>
    </source>
</evidence>
<dbReference type="InterPro" id="IPR000792">
    <property type="entry name" value="Tscrpt_reg_LuxR_C"/>
</dbReference>
<evidence type="ECO:0000259" key="4">
    <source>
        <dbReference type="PROSITE" id="PS50043"/>
    </source>
</evidence>
<evidence type="ECO:0000313" key="7">
    <source>
        <dbReference type="Proteomes" id="UP000193495"/>
    </source>
</evidence>
<dbReference type="SMART" id="SM00421">
    <property type="entry name" value="HTH_LUXR"/>
    <property type="match status" value="1"/>
</dbReference>
<dbReference type="GO" id="GO:0003677">
    <property type="term" value="F:DNA binding"/>
    <property type="evidence" value="ECO:0007669"/>
    <property type="project" value="UniProtKB-KW"/>
</dbReference>
<dbReference type="EMBL" id="PYGB01000007">
    <property type="protein sequence ID" value="PSK85787.1"/>
    <property type="molecule type" value="Genomic_DNA"/>
</dbReference>
<name>A0A1X6ZP48_9RHOB</name>
<evidence type="ECO:0000313" key="8">
    <source>
        <dbReference type="Proteomes" id="UP000240624"/>
    </source>
</evidence>
<keyword evidence="2" id="KW-0238">DNA-binding</keyword>
<sequence>MTEHLSYEVAQRLGPSGFYLGLRIRFAFPAREANHLPRSWVELYSREKFFFADPSLKWSYEHTGAIRLHELGEDDPLRIIPQAQEHGLRHGAVASYNEDGGLRSYGLFYRDDREYDDAELALLADYVMELHRKLAPPQTLTRAELDVLRRIKDGGKLKQIASEFGVSEGAIKQRLKNARLKLNASNGTQAASLAATFGLI</sequence>
<dbReference type="Proteomes" id="UP000240624">
    <property type="component" value="Unassembled WGS sequence"/>
</dbReference>
<dbReference type="Pfam" id="PF03472">
    <property type="entry name" value="Autoind_bind"/>
    <property type="match status" value="1"/>
</dbReference>
<dbReference type="Pfam" id="PF00196">
    <property type="entry name" value="GerE"/>
    <property type="match status" value="1"/>
</dbReference>
<dbReference type="Proteomes" id="UP000193495">
    <property type="component" value="Unassembled WGS sequence"/>
</dbReference>
<dbReference type="CDD" id="cd06170">
    <property type="entry name" value="LuxR_C_like"/>
    <property type="match status" value="1"/>
</dbReference>
<feature type="domain" description="HTH luxR-type" evidence="4">
    <location>
        <begin position="133"/>
        <end position="198"/>
    </location>
</feature>
<keyword evidence="3" id="KW-0804">Transcription</keyword>
<dbReference type="Gene3D" id="1.10.10.10">
    <property type="entry name" value="Winged helix-like DNA-binding domain superfamily/Winged helix DNA-binding domain"/>
    <property type="match status" value="1"/>
</dbReference>
<dbReference type="GO" id="GO:0006355">
    <property type="term" value="P:regulation of DNA-templated transcription"/>
    <property type="evidence" value="ECO:0007669"/>
    <property type="project" value="InterPro"/>
</dbReference>
<dbReference type="SUPFAM" id="SSF46894">
    <property type="entry name" value="C-terminal effector domain of the bipartite response regulators"/>
    <property type="match status" value="1"/>
</dbReference>
<evidence type="ECO:0000313" key="6">
    <source>
        <dbReference type="EMBL" id="SLN57108.1"/>
    </source>
</evidence>
<organism evidence="6 7">
    <name type="scientific">Limimaricola soesokkakensis</name>
    <dbReference type="NCBI Taxonomy" id="1343159"/>
    <lineage>
        <taxon>Bacteria</taxon>
        <taxon>Pseudomonadati</taxon>
        <taxon>Pseudomonadota</taxon>
        <taxon>Alphaproteobacteria</taxon>
        <taxon>Rhodobacterales</taxon>
        <taxon>Paracoccaceae</taxon>
        <taxon>Limimaricola</taxon>
    </lineage>
</organism>
<dbReference type="InterPro" id="IPR036388">
    <property type="entry name" value="WH-like_DNA-bd_sf"/>
</dbReference>
<dbReference type="InterPro" id="IPR005143">
    <property type="entry name" value="TF_LuxR_autoind-bd_dom"/>
</dbReference>
<dbReference type="SUPFAM" id="SSF75516">
    <property type="entry name" value="Pheromone-binding domain of LuxR-like quorum-sensing transcription factors"/>
    <property type="match status" value="1"/>
</dbReference>
<dbReference type="EMBL" id="FWFY01000008">
    <property type="protein sequence ID" value="SLN57108.1"/>
    <property type="molecule type" value="Genomic_DNA"/>
</dbReference>
<dbReference type="RefSeq" id="WP_085897037.1">
    <property type="nucleotide sequence ID" value="NZ_FWFY01000008.1"/>
</dbReference>
<dbReference type="AlphaFoldDB" id="A0A1X6ZP48"/>
<dbReference type="Gene3D" id="3.30.450.80">
    <property type="entry name" value="Transcription factor LuxR-like, autoinducer-binding domain"/>
    <property type="match status" value="1"/>
</dbReference>
<keyword evidence="1" id="KW-0805">Transcription regulation</keyword>
<dbReference type="PROSITE" id="PS50043">
    <property type="entry name" value="HTH_LUXR_2"/>
    <property type="match status" value="1"/>
</dbReference>
<evidence type="ECO:0000256" key="3">
    <source>
        <dbReference type="ARBA" id="ARBA00023163"/>
    </source>
</evidence>
<dbReference type="InterPro" id="IPR016032">
    <property type="entry name" value="Sig_transdc_resp-reg_C-effctor"/>
</dbReference>
<keyword evidence="8" id="KW-1185">Reference proteome</keyword>
<accession>A0A1X6ZP48</accession>
<proteinExistence type="predicted"/>
<reference evidence="5 8" key="2">
    <citation type="submission" date="2018-03" db="EMBL/GenBank/DDBJ databases">
        <title>Genomic Encyclopedia of Archaeal and Bacterial Type Strains, Phase II (KMG-II): from individual species to whole genera.</title>
        <authorList>
            <person name="Goeker M."/>
        </authorList>
    </citation>
    <scope>NUCLEOTIDE SEQUENCE [LARGE SCALE GENOMIC DNA]</scope>
    <source>
        <strain evidence="5 8">DSM 29956</strain>
    </source>
</reference>